<dbReference type="NCBIfam" id="NF002208">
    <property type="entry name" value="PRK01099.1-3"/>
    <property type="match status" value="1"/>
</dbReference>
<dbReference type="PANTHER" id="PTHR47227:SF5">
    <property type="entry name" value="DNA-DIRECTED RNA POLYMERASES I, II, AND III SUBUNIT RPABC2"/>
    <property type="match status" value="1"/>
</dbReference>
<keyword evidence="2 3" id="KW-0804">Transcription</keyword>
<dbReference type="GO" id="GO:0003677">
    <property type="term" value="F:DNA binding"/>
    <property type="evidence" value="ECO:0007669"/>
    <property type="project" value="UniProtKB-UniRule"/>
</dbReference>
<accession>F3KJF1</accession>
<evidence type="ECO:0000256" key="1">
    <source>
        <dbReference type="ARBA" id="ARBA00022478"/>
    </source>
</evidence>
<dbReference type="HAMAP" id="MF_00192">
    <property type="entry name" value="RNApol_arch_Rpo6"/>
    <property type="match status" value="1"/>
</dbReference>
<evidence type="ECO:0000256" key="3">
    <source>
        <dbReference type="HAMAP-Rule" id="MF_00192"/>
    </source>
</evidence>
<comment type="subcellular location">
    <subcellularLocation>
        <location evidence="3">Cytoplasm</location>
    </subcellularLocation>
</comment>
<keyword evidence="3" id="KW-0548">Nucleotidyltransferase</keyword>
<dbReference type="EMBL" id="AEGP01000029">
    <property type="protein sequence ID" value="EGG42428.1"/>
    <property type="molecule type" value="Genomic_DNA"/>
</dbReference>
<evidence type="ECO:0000313" key="4">
    <source>
        <dbReference type="EMBL" id="EGG42428.1"/>
    </source>
</evidence>
<comment type="subunit">
    <text evidence="3">Part of the RNA polymerase complex.</text>
</comment>
<keyword evidence="3" id="KW-0963">Cytoplasm</keyword>
<dbReference type="Pfam" id="PF01192">
    <property type="entry name" value="RNA_pol_Rpb6"/>
    <property type="match status" value="1"/>
</dbReference>
<dbReference type="NCBIfam" id="NF002207">
    <property type="entry name" value="PRK01099.1-2"/>
    <property type="match status" value="1"/>
</dbReference>
<dbReference type="Proteomes" id="UP000004348">
    <property type="component" value="Chromosome"/>
</dbReference>
<dbReference type="InterPro" id="IPR020708">
    <property type="entry name" value="DNA-dir_RNA_polK_14-18kDa_CS"/>
</dbReference>
<name>F3KJF1_9ARCH</name>
<comment type="function">
    <text evidence="3">DNA-dependent RNA polymerase (RNAP) catalyzes the transcription of DNA into RNA using the four ribonucleoside triphosphates as substrates.</text>
</comment>
<dbReference type="GO" id="GO:0000428">
    <property type="term" value="C:DNA-directed RNA polymerase complex"/>
    <property type="evidence" value="ECO:0007669"/>
    <property type="project" value="UniProtKB-KW"/>
</dbReference>
<dbReference type="PROSITE" id="PS01111">
    <property type="entry name" value="RNA_POL_K_14KD"/>
    <property type="match status" value="1"/>
</dbReference>
<dbReference type="STRING" id="886738.Nlim_0609"/>
<dbReference type="Gene3D" id="3.90.940.10">
    <property type="match status" value="1"/>
</dbReference>
<dbReference type="InterPro" id="IPR006110">
    <property type="entry name" value="Pol_omega/Rpo6/RPB6"/>
</dbReference>
<dbReference type="GO" id="GO:0006360">
    <property type="term" value="P:transcription by RNA polymerase I"/>
    <property type="evidence" value="ECO:0007669"/>
    <property type="project" value="TreeGrafter"/>
</dbReference>
<dbReference type="InterPro" id="IPR036161">
    <property type="entry name" value="RPB6/omega-like_sf"/>
</dbReference>
<keyword evidence="1 3" id="KW-0240">DNA-directed RNA polymerase</keyword>
<proteinExistence type="inferred from homology"/>
<organism evidence="4">
    <name type="scientific">Candidatus Nitrosarchaeum limnium SFB1</name>
    <dbReference type="NCBI Taxonomy" id="886738"/>
    <lineage>
        <taxon>Archaea</taxon>
        <taxon>Nitrososphaerota</taxon>
        <taxon>Nitrososphaeria</taxon>
        <taxon>Nitrosopumilales</taxon>
        <taxon>Nitrosopumilaceae</taxon>
        <taxon>Nitrosarchaeum</taxon>
    </lineage>
</organism>
<evidence type="ECO:0000256" key="2">
    <source>
        <dbReference type="ARBA" id="ARBA00023163"/>
    </source>
</evidence>
<comment type="catalytic activity">
    <reaction evidence="3">
        <text>RNA(n) + a ribonucleoside 5'-triphosphate = RNA(n+1) + diphosphate</text>
        <dbReference type="Rhea" id="RHEA:21248"/>
        <dbReference type="Rhea" id="RHEA-COMP:14527"/>
        <dbReference type="Rhea" id="RHEA-COMP:17342"/>
        <dbReference type="ChEBI" id="CHEBI:33019"/>
        <dbReference type="ChEBI" id="CHEBI:61557"/>
        <dbReference type="ChEBI" id="CHEBI:140395"/>
        <dbReference type="EC" id="2.7.7.6"/>
    </reaction>
</comment>
<dbReference type="SMART" id="SM01409">
    <property type="entry name" value="RNA_pol_Rpb6"/>
    <property type="match status" value="1"/>
</dbReference>
<comment type="similarity">
    <text evidence="3">Belongs to the archaeal Rpo6/eukaryotic RPB6 RNA polymerase subunit family.</text>
</comment>
<keyword evidence="3" id="KW-0808">Transferase</keyword>
<dbReference type="PATRIC" id="fig|886738.10.peg.681"/>
<dbReference type="HOGENOM" id="CLU_1599094_0_0_2"/>
<dbReference type="EC" id="2.7.7.6" evidence="3"/>
<dbReference type="GO" id="GO:0006366">
    <property type="term" value="P:transcription by RNA polymerase II"/>
    <property type="evidence" value="ECO:0007669"/>
    <property type="project" value="TreeGrafter"/>
</dbReference>
<dbReference type="PANTHER" id="PTHR47227">
    <property type="entry name" value="DNA-DIRECTED RNA POLYMERASE SUBUNIT K"/>
    <property type="match status" value="1"/>
</dbReference>
<comment type="caution">
    <text evidence="4">The sequence shown here is derived from an EMBL/GenBank/DDBJ whole genome shotgun (WGS) entry which is preliminary data.</text>
</comment>
<protein>
    <recommendedName>
        <fullName evidence="3">DNA-directed RNA polymerase subunit Rpo6</fullName>
        <ecNumber evidence="3">2.7.7.6</ecNumber>
    </recommendedName>
    <alternativeName>
        <fullName evidence="3">DNA-directed RNA polymerase subunit K</fullName>
    </alternativeName>
</protein>
<reference evidence="4" key="1">
    <citation type="journal article" date="2011" name="PLoS ONE">
        <title>Genome of a low-salinity ammonia-oxidizing archaeon determined by single-cell and metagenomic analysis.</title>
        <authorList>
            <person name="Blainey P.C."/>
            <person name="Mosier A.C."/>
            <person name="Potanina A."/>
            <person name="Francis C.A."/>
            <person name="Quake S.R."/>
        </authorList>
    </citation>
    <scope>NUCLEOTIDE SEQUENCE [LARGE SCALE GENOMIC DNA]</scope>
    <source>
        <strain evidence="4">SFB1</strain>
    </source>
</reference>
<sequence length="177" mass="20233">MKEIEYLSDANEAEVIVEEPEEYVEPQEVEEVFDGDVEVNTGLNKALDTYRKLIEKNEGLEPLTEKQQEALEKRIKEIEAREVVETIEEHEPTEIPCEKGKITIGPPTLTRFEKARIMGARALQLSLGAPTFIPIPKTARISLDIAMEELEQRVIPITIRRVLPNGDYQNIPIDYFD</sequence>
<dbReference type="GO" id="GO:0042797">
    <property type="term" value="P:tRNA transcription by RNA polymerase III"/>
    <property type="evidence" value="ECO:0007669"/>
    <property type="project" value="TreeGrafter"/>
</dbReference>
<dbReference type="GO" id="GO:0005737">
    <property type="term" value="C:cytoplasm"/>
    <property type="evidence" value="ECO:0007669"/>
    <property type="project" value="UniProtKB-SubCell"/>
</dbReference>
<dbReference type="AlphaFoldDB" id="F3KJF1"/>
<gene>
    <name evidence="3" type="primary">rpo6</name>
    <name evidence="3" type="synonym">rpoK</name>
    <name evidence="4" type="ORF">Nlim_0609</name>
</gene>
<dbReference type="InterPro" id="IPR006111">
    <property type="entry name" value="Rpo6/Rpb6"/>
</dbReference>
<dbReference type="GO" id="GO:0003899">
    <property type="term" value="F:DNA-directed RNA polymerase activity"/>
    <property type="evidence" value="ECO:0007669"/>
    <property type="project" value="UniProtKB-UniRule"/>
</dbReference>
<dbReference type="SUPFAM" id="SSF63562">
    <property type="entry name" value="RPB6/omega subunit-like"/>
    <property type="match status" value="1"/>
</dbReference>